<dbReference type="Pfam" id="PF00118">
    <property type="entry name" value="Cpn60_TCP1"/>
    <property type="match status" value="1"/>
</dbReference>
<dbReference type="SUPFAM" id="SSF54849">
    <property type="entry name" value="GroEL-intermediate domain like"/>
    <property type="match status" value="1"/>
</dbReference>
<gene>
    <name evidence="4" type="ORF">KFE25_008078</name>
</gene>
<dbReference type="PRINTS" id="PR00298">
    <property type="entry name" value="CHAPERONIN60"/>
</dbReference>
<comment type="similarity">
    <text evidence="1 3">Belongs to the chaperonin (HSP60) family.</text>
</comment>
<protein>
    <submittedName>
        <fullName evidence="4">Uncharacterized protein</fullName>
    </submittedName>
</protein>
<dbReference type="Gene3D" id="3.30.260.10">
    <property type="entry name" value="TCP-1-like chaperonin intermediate domain"/>
    <property type="match status" value="1"/>
</dbReference>
<dbReference type="NCBIfam" id="TIGR02348">
    <property type="entry name" value="GroEL"/>
    <property type="match status" value="1"/>
</dbReference>
<dbReference type="HAMAP" id="MF_00600">
    <property type="entry name" value="CH60"/>
    <property type="match status" value="1"/>
</dbReference>
<evidence type="ECO:0000256" key="3">
    <source>
        <dbReference type="RuleBase" id="RU000418"/>
    </source>
</evidence>
<dbReference type="Gene3D" id="3.50.7.10">
    <property type="entry name" value="GroEL"/>
    <property type="match status" value="1"/>
</dbReference>
<sequence>MMLSLAVGLVASGYAPRPAALSALSGARAQRATVRMAKTVDFDDVSRQKLMEGIDIVANAVKVTLGPKGRNVVLERAYGAPEIVNDGVTIARDIELSDPQQNVGVKLLVEVASKTDLKAGDGTTTSTVLAQAMVREGLKSVAAGASPVSLQRGIGKAARKIVSEVTKLATPIKGNDDLRSIATISCNSVEMGRIIATAFERVGALGSTSVEDGQVLSDEIDFTEGMEIDRGYSSPYFVKNQETQSAQLNRPRVLITDRKLTNMGEMVTLLEAIVKLKQPLVIFADDVTGEALSSLVLNKMRGVLDVVAVKAPGFGERRRAYMEDIAVLTGATFVTEQLGLTMEQVTPDMLGLAERIVVGKEVTTIISTGEHTDAVAARIKLIQKQKTETDNQFDIEKAEERIAKLGGAIARIKVGAATETELKDKKLRYEDALNSVKCALEAGVVAGGGATLAYLAGRQEEIFKTMTFVDEDEMRGAEIVFRAITAPIKQIAANAGVDGSVVLDTVKDAEYGFGYNAATDRYENLIESGVLDPAKVTQWAVENSASIAGAILTTNVLICEIPKPEEPQAAMGGGDMGGMY</sequence>
<dbReference type="CDD" id="cd03344">
    <property type="entry name" value="GroEL"/>
    <property type="match status" value="1"/>
</dbReference>
<reference evidence="4" key="1">
    <citation type="submission" date="2021-05" db="EMBL/GenBank/DDBJ databases">
        <title>The genome of the haptophyte Pavlova lutheri (Diacronema luteri, Pavlovales) - a model for lipid biosynthesis in eukaryotic algae.</title>
        <authorList>
            <person name="Hulatt C.J."/>
            <person name="Posewitz M.C."/>
        </authorList>
    </citation>
    <scope>NUCLEOTIDE SEQUENCE</scope>
    <source>
        <strain evidence="4">NIVA-4/92</strain>
    </source>
</reference>
<comment type="caution">
    <text evidence="4">The sequence shown here is derived from an EMBL/GenBank/DDBJ whole genome shotgun (WGS) entry which is preliminary data.</text>
</comment>
<dbReference type="InterPro" id="IPR002423">
    <property type="entry name" value="Cpn60/GroEL/TCP-1"/>
</dbReference>
<keyword evidence="5" id="KW-1185">Reference proteome</keyword>
<dbReference type="EMBL" id="JAGTXO010000007">
    <property type="protein sequence ID" value="KAG8466699.1"/>
    <property type="molecule type" value="Genomic_DNA"/>
</dbReference>
<dbReference type="GO" id="GO:0140662">
    <property type="term" value="F:ATP-dependent protein folding chaperone"/>
    <property type="evidence" value="ECO:0007669"/>
    <property type="project" value="InterPro"/>
</dbReference>
<evidence type="ECO:0000256" key="1">
    <source>
        <dbReference type="ARBA" id="ARBA00006607"/>
    </source>
</evidence>
<dbReference type="SUPFAM" id="SSF52029">
    <property type="entry name" value="GroEL apical domain-like"/>
    <property type="match status" value="1"/>
</dbReference>
<dbReference type="InterPro" id="IPR027409">
    <property type="entry name" value="GroEL-like_apical_dom_sf"/>
</dbReference>
<dbReference type="NCBIfam" id="NF009487">
    <property type="entry name" value="PRK12849.1"/>
    <property type="match status" value="1"/>
</dbReference>
<dbReference type="GO" id="GO:0042026">
    <property type="term" value="P:protein refolding"/>
    <property type="evidence" value="ECO:0007669"/>
    <property type="project" value="InterPro"/>
</dbReference>
<dbReference type="SUPFAM" id="SSF48592">
    <property type="entry name" value="GroEL equatorial domain-like"/>
    <property type="match status" value="1"/>
</dbReference>
<dbReference type="GO" id="GO:0005524">
    <property type="term" value="F:ATP binding"/>
    <property type="evidence" value="ECO:0007669"/>
    <property type="project" value="InterPro"/>
</dbReference>
<dbReference type="Proteomes" id="UP000751190">
    <property type="component" value="Unassembled WGS sequence"/>
</dbReference>
<dbReference type="Gene3D" id="1.10.560.10">
    <property type="entry name" value="GroEL-like equatorial domain"/>
    <property type="match status" value="1"/>
</dbReference>
<dbReference type="FunFam" id="3.50.7.10:FF:000001">
    <property type="entry name" value="60 kDa chaperonin"/>
    <property type="match status" value="1"/>
</dbReference>
<dbReference type="OrthoDB" id="496at2759"/>
<proteinExistence type="inferred from homology"/>
<dbReference type="InterPro" id="IPR001844">
    <property type="entry name" value="Cpn60/GroEL"/>
</dbReference>
<dbReference type="PANTHER" id="PTHR45633">
    <property type="entry name" value="60 KDA HEAT SHOCK PROTEIN, MITOCHONDRIAL"/>
    <property type="match status" value="1"/>
</dbReference>
<dbReference type="NCBIfam" id="NF000592">
    <property type="entry name" value="PRK00013.1"/>
    <property type="match status" value="1"/>
</dbReference>
<dbReference type="AlphaFoldDB" id="A0A8J5XUC0"/>
<keyword evidence="2" id="KW-0143">Chaperone</keyword>
<accession>A0A8J5XUC0</accession>
<dbReference type="InterPro" id="IPR027413">
    <property type="entry name" value="GROEL-like_equatorial_sf"/>
</dbReference>
<name>A0A8J5XUC0_DIALT</name>
<dbReference type="OMA" id="CMMVDSE"/>
<dbReference type="NCBIfam" id="NF009489">
    <property type="entry name" value="PRK12851.1"/>
    <property type="match status" value="1"/>
</dbReference>
<evidence type="ECO:0000256" key="2">
    <source>
        <dbReference type="ARBA" id="ARBA00023186"/>
    </source>
</evidence>
<evidence type="ECO:0000313" key="5">
    <source>
        <dbReference type="Proteomes" id="UP000751190"/>
    </source>
</evidence>
<dbReference type="InterPro" id="IPR027410">
    <property type="entry name" value="TCP-1-like_intermed_sf"/>
</dbReference>
<organism evidence="4 5">
    <name type="scientific">Diacronema lutheri</name>
    <name type="common">Unicellular marine alga</name>
    <name type="synonym">Monochrysis lutheri</name>
    <dbReference type="NCBI Taxonomy" id="2081491"/>
    <lineage>
        <taxon>Eukaryota</taxon>
        <taxon>Haptista</taxon>
        <taxon>Haptophyta</taxon>
        <taxon>Pavlovophyceae</taxon>
        <taxon>Pavlovales</taxon>
        <taxon>Pavlovaceae</taxon>
        <taxon>Diacronema</taxon>
    </lineage>
</organism>
<dbReference type="NCBIfam" id="NF009488">
    <property type="entry name" value="PRK12850.1"/>
    <property type="match status" value="1"/>
</dbReference>
<evidence type="ECO:0000313" key="4">
    <source>
        <dbReference type="EMBL" id="KAG8466699.1"/>
    </source>
</evidence>